<dbReference type="AlphaFoldDB" id="A0AAW1TEI7"/>
<feature type="compositionally biased region" description="Polar residues" evidence="1">
    <location>
        <begin position="153"/>
        <end position="171"/>
    </location>
</feature>
<dbReference type="EMBL" id="JALJOV010000090">
    <property type="protein sequence ID" value="KAK9867384.1"/>
    <property type="molecule type" value="Genomic_DNA"/>
</dbReference>
<accession>A0AAW1TEI7</accession>
<organism evidence="2 3">
    <name type="scientific">Apatococcus fuscideae</name>
    <dbReference type="NCBI Taxonomy" id="2026836"/>
    <lineage>
        <taxon>Eukaryota</taxon>
        <taxon>Viridiplantae</taxon>
        <taxon>Chlorophyta</taxon>
        <taxon>core chlorophytes</taxon>
        <taxon>Trebouxiophyceae</taxon>
        <taxon>Chlorellales</taxon>
        <taxon>Chlorellaceae</taxon>
        <taxon>Apatococcus</taxon>
    </lineage>
</organism>
<evidence type="ECO:0000256" key="1">
    <source>
        <dbReference type="SAM" id="MobiDB-lite"/>
    </source>
</evidence>
<protein>
    <submittedName>
        <fullName evidence="2">Uncharacterized protein</fullName>
    </submittedName>
</protein>
<feature type="compositionally biased region" description="Low complexity" evidence="1">
    <location>
        <begin position="328"/>
        <end position="344"/>
    </location>
</feature>
<dbReference type="Proteomes" id="UP001485043">
    <property type="component" value="Unassembled WGS sequence"/>
</dbReference>
<evidence type="ECO:0000313" key="3">
    <source>
        <dbReference type="Proteomes" id="UP001485043"/>
    </source>
</evidence>
<proteinExistence type="predicted"/>
<feature type="compositionally biased region" description="Polar residues" evidence="1">
    <location>
        <begin position="133"/>
        <end position="142"/>
    </location>
</feature>
<reference evidence="2 3" key="1">
    <citation type="journal article" date="2024" name="Nat. Commun.">
        <title>Phylogenomics reveals the evolutionary origins of lichenization in chlorophyte algae.</title>
        <authorList>
            <person name="Puginier C."/>
            <person name="Libourel C."/>
            <person name="Otte J."/>
            <person name="Skaloud P."/>
            <person name="Haon M."/>
            <person name="Grisel S."/>
            <person name="Petersen M."/>
            <person name="Berrin J.G."/>
            <person name="Delaux P.M."/>
            <person name="Dal Grande F."/>
            <person name="Keller J."/>
        </authorList>
    </citation>
    <scope>NUCLEOTIDE SEQUENCE [LARGE SCALE GENOMIC DNA]</scope>
    <source>
        <strain evidence="2 3">SAG 2523</strain>
    </source>
</reference>
<name>A0AAW1TEI7_9CHLO</name>
<comment type="caution">
    <text evidence="2">The sequence shown here is derived from an EMBL/GenBank/DDBJ whole genome shotgun (WGS) entry which is preliminary data.</text>
</comment>
<evidence type="ECO:0000313" key="2">
    <source>
        <dbReference type="EMBL" id="KAK9867384.1"/>
    </source>
</evidence>
<keyword evidence="3" id="KW-1185">Reference proteome</keyword>
<feature type="region of interest" description="Disordered" evidence="1">
    <location>
        <begin position="275"/>
        <end position="351"/>
    </location>
</feature>
<gene>
    <name evidence="2" type="ORF">WJX84_001058</name>
</gene>
<sequence>MAEQSPWRVFVRTSLDTTVLLTLTQQQLGQETTLAPIFSLLEAVHEAQHPHFGQVYAKSLALLAGAHERPGDFYQMAKSLKAKDALHDGARLFAILERQQVDPSMAEQPQQQPQPAPGRVAPERIGLPPRLSPPSTTGQFNESRPAGQAPAMSLQSTMAWGSHLQMESSPPSACGVGDRSAKRVSMAQMGPQAIPSSVGMTGKKGQQGPGNRSREPSVGSGQDAAGDEERQGAGDSGESDDDLRQGADTQSFDWPMGPDGLQIMLRARKLQLLREESSQAGNAEAGATELPREPNGPIAPDSSQLPAPKPFASDTAGEALVGTQASQAPVKAAPAKKAPPNKAPAKLKKPGVIDASILEEAAALEKADAQKRADAEKQSAAAGSLPPIEELKNLVTLKRMTKEAVRLVVNAERALAHQPAVNNVFAKSSQPSWWPLDEWSNKAVDRKKANAEQAYRAARNRALELGL</sequence>
<feature type="region of interest" description="Disordered" evidence="1">
    <location>
        <begin position="102"/>
        <end position="260"/>
    </location>
</feature>